<feature type="transmembrane region" description="Helical" evidence="1">
    <location>
        <begin position="985"/>
        <end position="1005"/>
    </location>
</feature>
<organism evidence="2 3">
    <name type="scientific">Chitinophaga dinghuensis</name>
    <dbReference type="NCBI Taxonomy" id="1539050"/>
    <lineage>
        <taxon>Bacteria</taxon>
        <taxon>Pseudomonadati</taxon>
        <taxon>Bacteroidota</taxon>
        <taxon>Chitinophagia</taxon>
        <taxon>Chitinophagales</taxon>
        <taxon>Chitinophagaceae</taxon>
        <taxon>Chitinophaga</taxon>
    </lineage>
</organism>
<feature type="transmembrane region" description="Helical" evidence="1">
    <location>
        <begin position="387"/>
        <end position="407"/>
    </location>
</feature>
<dbReference type="GO" id="GO:0042910">
    <property type="term" value="F:xenobiotic transmembrane transporter activity"/>
    <property type="evidence" value="ECO:0007669"/>
    <property type="project" value="TreeGrafter"/>
</dbReference>
<dbReference type="OrthoDB" id="9809409at2"/>
<keyword evidence="3" id="KW-1185">Reference proteome</keyword>
<dbReference type="Gene3D" id="3.30.70.1430">
    <property type="entry name" value="Multidrug efflux transporter AcrB pore domain"/>
    <property type="match status" value="2"/>
</dbReference>
<feature type="transmembrane region" description="Helical" evidence="1">
    <location>
        <begin position="7"/>
        <end position="28"/>
    </location>
</feature>
<dbReference type="Gene3D" id="3.30.70.1320">
    <property type="entry name" value="Multidrug efflux transporter AcrB pore domain like"/>
    <property type="match status" value="1"/>
</dbReference>
<dbReference type="PANTHER" id="PTHR32063">
    <property type="match status" value="1"/>
</dbReference>
<evidence type="ECO:0000313" key="2">
    <source>
        <dbReference type="EMBL" id="RAJ77353.1"/>
    </source>
</evidence>
<protein>
    <submittedName>
        <fullName evidence="2">Multidrug efflux pump subunit AcrB</fullName>
    </submittedName>
</protein>
<dbReference type="GO" id="GO:0005886">
    <property type="term" value="C:plasma membrane"/>
    <property type="evidence" value="ECO:0007669"/>
    <property type="project" value="TreeGrafter"/>
</dbReference>
<comment type="caution">
    <text evidence="2">The sequence shown here is derived from an EMBL/GenBank/DDBJ whole genome shotgun (WGS) entry which is preliminary data.</text>
</comment>
<dbReference type="Pfam" id="PF00873">
    <property type="entry name" value="ACR_tran"/>
    <property type="match status" value="2"/>
</dbReference>
<dbReference type="RefSeq" id="WP_111593953.1">
    <property type="nucleotide sequence ID" value="NZ_QLMA01000007.1"/>
</dbReference>
<feature type="transmembrane region" description="Helical" evidence="1">
    <location>
        <begin position="884"/>
        <end position="905"/>
    </location>
</feature>
<dbReference type="AlphaFoldDB" id="A0A327VQM6"/>
<feature type="transmembrane region" description="Helical" evidence="1">
    <location>
        <begin position="912"/>
        <end position="934"/>
    </location>
</feature>
<feature type="transmembrane region" description="Helical" evidence="1">
    <location>
        <begin position="940"/>
        <end position="959"/>
    </location>
</feature>
<reference evidence="2 3" key="1">
    <citation type="submission" date="2018-06" db="EMBL/GenBank/DDBJ databases">
        <title>Genomic Encyclopedia of Archaeal and Bacterial Type Strains, Phase II (KMG-II): from individual species to whole genera.</title>
        <authorList>
            <person name="Goeker M."/>
        </authorList>
    </citation>
    <scope>NUCLEOTIDE SEQUENCE [LARGE SCALE GENOMIC DNA]</scope>
    <source>
        <strain evidence="2 3">DSM 29821</strain>
    </source>
</reference>
<proteinExistence type="predicted"/>
<dbReference type="Gene3D" id="1.20.1640.10">
    <property type="entry name" value="Multidrug efflux transporter AcrB transmembrane domain"/>
    <property type="match status" value="3"/>
</dbReference>
<sequence length="1045" mass="116036">MNEKKPVISAYSMVIIFVVLALSGGILLTRLPVSFNPTVGTNAAGISFSCAGMSARQIESEVTAVMESAVMGVEGVKEVKSNSYNGFGSLQISFEEGCPIFRARTELAQIIRQLYPALPKTCSYPIIHIQSEDDTNDQSLLVITVCSKQPVAGICRLLKATVIPALTGIKGISRVNISPESNLKWKLYYRPEQLQSAGISPAILASRFQEHRFAADLGYPGMGDNWDTSTAPVKLTSAENDTIPATSPFITVNQRQYVLSQLLTPVLAANDGYPRTKINGVNTIDLNISVGAAENVITIAPIAIATIQSLLKNQEVTFFQKFNAATQISQEIKMVLIRTLISLIGLFIFIWLIYRNYAYLWLTILSLLVNILISFACSYMLGIGIDTWMLAGIAISMGLTIDGFIVVTDHVMRFRNKKVFTALVVAHLTTMCTLVIMFFLDKSLQLTMKGFVWAVLINLLVSLPVAYYFVPSLLQLMSVPTIINKRSFRQRRRFWRQTNRLGVIHSFILLHKKKVIVGLIWLFGIPLFLLPANIDQKYSWSRPVNKYLNSDNGRTVRKGVETTLGGVFRLFMQTSANNKSEGKDRTGLNISMSVAPGAKSRFITSVANQVDSIINTVAGIDTCISVIHDAENANIFVSFKPAYEESDVPLQLKEGLQEWAQNTGLLNFEISGVGRTFSNNLTEDNTNYSLVVTGYNLDKVIAISEEVKTMLKANSRVRRIYTSTNSRVSNDRNAEFTYVFRLKSATRLQVRQFDFFRATTGIATLSADEIPVACSWDGSDVPVYLSPFSLKERSEWELLHQPVSLDSGVIFKLHDLATIEKEGNSIEISRKAQEYSLFINYSFFGEMDAGKFLEDNIIDQMEEKLPVGYKITDERNYGEVVTTVPMYLILLIAVVLIFILCSVLLNSLLYAWAVIWMMPLSFIGVFVAAVVFHIRPDSGSFAAMVFLAGIAVNWALYILNDYSQLVPNTQRSAVSIYLRAFQRKLIPIILSAISAIISVLPFVIGGDGNDFWFAFGVCTLGGLLASVIGTILLLPAFLRLQIKKD</sequence>
<dbReference type="Proteomes" id="UP000249819">
    <property type="component" value="Unassembled WGS sequence"/>
</dbReference>
<feature type="transmembrane region" description="Helical" evidence="1">
    <location>
        <begin position="359"/>
        <end position="381"/>
    </location>
</feature>
<dbReference type="Gene3D" id="3.30.2090.10">
    <property type="entry name" value="Multidrug efflux transporter AcrB TolC docking domain, DN and DC subdomains"/>
    <property type="match status" value="2"/>
</dbReference>
<dbReference type="EMBL" id="QLMA01000007">
    <property type="protein sequence ID" value="RAJ77353.1"/>
    <property type="molecule type" value="Genomic_DNA"/>
</dbReference>
<evidence type="ECO:0000313" key="3">
    <source>
        <dbReference type="Proteomes" id="UP000249819"/>
    </source>
</evidence>
<keyword evidence="1" id="KW-1133">Transmembrane helix</keyword>
<dbReference type="Gene3D" id="3.30.70.1440">
    <property type="entry name" value="Multidrug efflux transporter AcrB pore domain"/>
    <property type="match status" value="1"/>
</dbReference>
<accession>A0A327VQM6</accession>
<dbReference type="SUPFAM" id="SSF82866">
    <property type="entry name" value="Multidrug efflux transporter AcrB transmembrane domain"/>
    <property type="match status" value="2"/>
</dbReference>
<name>A0A327VQM6_9BACT</name>
<keyword evidence="1" id="KW-0812">Transmembrane</keyword>
<feature type="transmembrane region" description="Helical" evidence="1">
    <location>
        <begin position="419"/>
        <end position="439"/>
    </location>
</feature>
<keyword evidence="1" id="KW-0472">Membrane</keyword>
<dbReference type="PRINTS" id="PR00702">
    <property type="entry name" value="ACRIFLAVINRP"/>
</dbReference>
<dbReference type="PANTHER" id="PTHR32063:SF0">
    <property type="entry name" value="SWARMING MOTILITY PROTEIN SWRC"/>
    <property type="match status" value="1"/>
</dbReference>
<evidence type="ECO:0000256" key="1">
    <source>
        <dbReference type="SAM" id="Phobius"/>
    </source>
</evidence>
<gene>
    <name evidence="2" type="ORF">CLV59_107120</name>
</gene>
<feature type="transmembrane region" description="Helical" evidence="1">
    <location>
        <begin position="515"/>
        <end position="534"/>
    </location>
</feature>
<dbReference type="InterPro" id="IPR027463">
    <property type="entry name" value="AcrB_DN_DC_subdom"/>
</dbReference>
<feature type="transmembrane region" description="Helical" evidence="1">
    <location>
        <begin position="1011"/>
        <end position="1038"/>
    </location>
</feature>
<dbReference type="SUPFAM" id="SSF82693">
    <property type="entry name" value="Multidrug efflux transporter AcrB pore domain, PN1, PN2, PC1 and PC2 subdomains"/>
    <property type="match status" value="1"/>
</dbReference>
<feature type="transmembrane region" description="Helical" evidence="1">
    <location>
        <begin position="335"/>
        <end position="354"/>
    </location>
</feature>
<feature type="transmembrane region" description="Helical" evidence="1">
    <location>
        <begin position="451"/>
        <end position="470"/>
    </location>
</feature>
<dbReference type="InterPro" id="IPR001036">
    <property type="entry name" value="Acrflvin-R"/>
</dbReference>